<keyword evidence="11" id="KW-1185">Reference proteome</keyword>
<feature type="transmembrane region" description="Helical" evidence="7">
    <location>
        <begin position="21"/>
        <end position="42"/>
    </location>
</feature>
<feature type="domain" description="MacB-like periplasmic core" evidence="9">
    <location>
        <begin position="21"/>
        <end position="229"/>
    </location>
</feature>
<comment type="caution">
    <text evidence="10">The sequence shown here is derived from an EMBL/GenBank/DDBJ whole genome shotgun (WGS) entry which is preliminary data.</text>
</comment>
<dbReference type="Pfam" id="PF02687">
    <property type="entry name" value="FtsX"/>
    <property type="match status" value="1"/>
</dbReference>
<comment type="subcellular location">
    <subcellularLocation>
        <location evidence="1">Cell membrane</location>
        <topology evidence="1">Multi-pass membrane protein</topology>
    </subcellularLocation>
</comment>
<feature type="transmembrane region" description="Helical" evidence="7">
    <location>
        <begin position="270"/>
        <end position="292"/>
    </location>
</feature>
<dbReference type="EMBL" id="RJVG01000001">
    <property type="protein sequence ID" value="ROR31407.1"/>
    <property type="molecule type" value="Genomic_DNA"/>
</dbReference>
<feature type="transmembrane region" description="Helical" evidence="7">
    <location>
        <begin position="353"/>
        <end position="373"/>
    </location>
</feature>
<organism evidence="10 11">
    <name type="scientific">Mobilisporobacter senegalensis</name>
    <dbReference type="NCBI Taxonomy" id="1329262"/>
    <lineage>
        <taxon>Bacteria</taxon>
        <taxon>Bacillati</taxon>
        <taxon>Bacillota</taxon>
        <taxon>Clostridia</taxon>
        <taxon>Lachnospirales</taxon>
        <taxon>Lachnospiraceae</taxon>
        <taxon>Mobilisporobacter</taxon>
    </lineage>
</organism>
<dbReference type="PANTHER" id="PTHR30572:SF4">
    <property type="entry name" value="ABC TRANSPORTER PERMEASE YTRF"/>
    <property type="match status" value="1"/>
</dbReference>
<dbReference type="Pfam" id="PF12704">
    <property type="entry name" value="MacB_PCD"/>
    <property type="match status" value="1"/>
</dbReference>
<dbReference type="InterPro" id="IPR025857">
    <property type="entry name" value="MacB_PCD"/>
</dbReference>
<evidence type="ECO:0000256" key="2">
    <source>
        <dbReference type="ARBA" id="ARBA00022475"/>
    </source>
</evidence>
<dbReference type="AlphaFoldDB" id="A0A3N1Y2C0"/>
<protein>
    <submittedName>
        <fullName evidence="10">Putative ABC transport system permease protein</fullName>
    </submittedName>
</protein>
<dbReference type="GO" id="GO:0022857">
    <property type="term" value="F:transmembrane transporter activity"/>
    <property type="evidence" value="ECO:0007669"/>
    <property type="project" value="TreeGrafter"/>
</dbReference>
<evidence type="ECO:0000313" key="11">
    <source>
        <dbReference type="Proteomes" id="UP000273083"/>
    </source>
</evidence>
<dbReference type="PANTHER" id="PTHR30572">
    <property type="entry name" value="MEMBRANE COMPONENT OF TRANSPORTER-RELATED"/>
    <property type="match status" value="1"/>
</dbReference>
<dbReference type="RefSeq" id="WP_243115270.1">
    <property type="nucleotide sequence ID" value="NZ_RJVG01000001.1"/>
</dbReference>
<keyword evidence="2" id="KW-1003">Cell membrane</keyword>
<dbReference type="GO" id="GO:0005886">
    <property type="term" value="C:plasma membrane"/>
    <property type="evidence" value="ECO:0007669"/>
    <property type="project" value="UniProtKB-SubCell"/>
</dbReference>
<evidence type="ECO:0000256" key="1">
    <source>
        <dbReference type="ARBA" id="ARBA00004651"/>
    </source>
</evidence>
<evidence type="ECO:0000256" key="5">
    <source>
        <dbReference type="ARBA" id="ARBA00023136"/>
    </source>
</evidence>
<evidence type="ECO:0000256" key="6">
    <source>
        <dbReference type="ARBA" id="ARBA00038076"/>
    </source>
</evidence>
<evidence type="ECO:0000256" key="4">
    <source>
        <dbReference type="ARBA" id="ARBA00022989"/>
    </source>
</evidence>
<keyword evidence="4 7" id="KW-1133">Transmembrane helix</keyword>
<dbReference type="Proteomes" id="UP000273083">
    <property type="component" value="Unassembled WGS sequence"/>
</dbReference>
<feature type="domain" description="ABC3 transporter permease C-terminal" evidence="8">
    <location>
        <begin position="271"/>
        <end position="383"/>
    </location>
</feature>
<evidence type="ECO:0000313" key="10">
    <source>
        <dbReference type="EMBL" id="ROR31407.1"/>
    </source>
</evidence>
<reference evidence="10 11" key="1">
    <citation type="submission" date="2018-11" db="EMBL/GenBank/DDBJ databases">
        <title>Genomic Encyclopedia of Type Strains, Phase IV (KMG-IV): sequencing the most valuable type-strain genomes for metagenomic binning, comparative biology and taxonomic classification.</title>
        <authorList>
            <person name="Goeker M."/>
        </authorList>
    </citation>
    <scope>NUCLEOTIDE SEQUENCE [LARGE SCALE GENOMIC DNA]</scope>
    <source>
        <strain evidence="10 11">DSM 26537</strain>
    </source>
</reference>
<dbReference type="InterPro" id="IPR003838">
    <property type="entry name" value="ABC3_permease_C"/>
</dbReference>
<evidence type="ECO:0000259" key="9">
    <source>
        <dbReference type="Pfam" id="PF12704"/>
    </source>
</evidence>
<name>A0A3N1Y2C0_9FIRM</name>
<proteinExistence type="inferred from homology"/>
<dbReference type="InterPro" id="IPR050250">
    <property type="entry name" value="Macrolide_Exporter_MacB"/>
</dbReference>
<evidence type="ECO:0000256" key="3">
    <source>
        <dbReference type="ARBA" id="ARBA00022692"/>
    </source>
</evidence>
<evidence type="ECO:0000259" key="8">
    <source>
        <dbReference type="Pfam" id="PF02687"/>
    </source>
</evidence>
<keyword evidence="3 7" id="KW-0812">Transmembrane</keyword>
<evidence type="ECO:0000256" key="7">
    <source>
        <dbReference type="SAM" id="Phobius"/>
    </source>
</evidence>
<gene>
    <name evidence="10" type="ORF">EDD66_10123</name>
</gene>
<sequence>MGIGQAFRLSIKSIVSNRMRSFLTMLGMIIGVASVITLTGIMQGATDDTMSQFSELGTNNITVAITNTGSRHVEVDDMYNIVDENPTIFKAVTPNVNAGYTVKNGVNSVDTSVIGVGEDYLDINQLKMTTGRFIQYSDIKTRNNVCVIGTYIRDELYDGNVNIGDSIKINSQLYTVIGILEESGDSEQGSGDDRILIPYSNAARMANIADISSFTFSAIDTELVEAGEKILDDYIYSVMKDKDLFQISSLTQLLDMVEEMMGVLTGVLNGIAGISLLVAGIGIMNIMLVSVVERTKEIGIRKSLGAKKKDIMRQFVIEAAMISSIGGIIGIILGSIGSIQLGNLFKISAVPSAGSIILAFTVSATIGIAFGYMPANKAAKLNPIDALRSE</sequence>
<comment type="similarity">
    <text evidence="6">Belongs to the ABC-4 integral membrane protein family.</text>
</comment>
<feature type="transmembrane region" description="Helical" evidence="7">
    <location>
        <begin position="315"/>
        <end position="341"/>
    </location>
</feature>
<keyword evidence="5 7" id="KW-0472">Membrane</keyword>
<accession>A0A3N1Y2C0</accession>